<proteinExistence type="predicted"/>
<organism evidence="1 2">
    <name type="scientific">Gulo gulo</name>
    <name type="common">Wolverine</name>
    <name type="synonym">Gluton</name>
    <dbReference type="NCBI Taxonomy" id="48420"/>
    <lineage>
        <taxon>Eukaryota</taxon>
        <taxon>Metazoa</taxon>
        <taxon>Chordata</taxon>
        <taxon>Craniata</taxon>
        <taxon>Vertebrata</taxon>
        <taxon>Euteleostomi</taxon>
        <taxon>Mammalia</taxon>
        <taxon>Eutheria</taxon>
        <taxon>Laurasiatheria</taxon>
        <taxon>Carnivora</taxon>
        <taxon>Caniformia</taxon>
        <taxon>Musteloidea</taxon>
        <taxon>Mustelidae</taxon>
        <taxon>Guloninae</taxon>
        <taxon>Gulo</taxon>
    </lineage>
</organism>
<name>A0A9X9LX54_GULGU</name>
<evidence type="ECO:0000313" key="1">
    <source>
        <dbReference type="EMBL" id="VCW98306.1"/>
    </source>
</evidence>
<dbReference type="EMBL" id="CYRY02025079">
    <property type="protein sequence ID" value="VCW98306.1"/>
    <property type="molecule type" value="Genomic_DNA"/>
</dbReference>
<reference evidence="1 2" key="1">
    <citation type="submission" date="2018-10" db="EMBL/GenBank/DDBJ databases">
        <authorList>
            <person name="Ekblom R."/>
            <person name="Jareborg N."/>
        </authorList>
    </citation>
    <scope>NUCLEOTIDE SEQUENCE [LARGE SCALE GENOMIC DNA]</scope>
    <source>
        <tissue evidence="1">Muscle</tissue>
    </source>
</reference>
<dbReference type="AlphaFoldDB" id="A0A9X9LX54"/>
<protein>
    <submittedName>
        <fullName evidence="1">Uncharacterized protein</fullName>
    </submittedName>
</protein>
<dbReference type="Proteomes" id="UP000269945">
    <property type="component" value="Unassembled WGS sequence"/>
</dbReference>
<comment type="caution">
    <text evidence="1">The sequence shown here is derived from an EMBL/GenBank/DDBJ whole genome shotgun (WGS) entry which is preliminary data.</text>
</comment>
<accession>A0A9X9LX54</accession>
<keyword evidence="2" id="KW-1185">Reference proteome</keyword>
<sequence length="113" mass="12705">MPQHQMREPEHGRKQMVSYFLGLAVQLSSAPAKYKMKRLSFHRAPHTRQAGVVAVAATASSGERSLGGTDRAEWFASQMLREAMEIQSQQKKGNEPEMWFGVRCALLSKDTQL</sequence>
<evidence type="ECO:0000313" key="2">
    <source>
        <dbReference type="Proteomes" id="UP000269945"/>
    </source>
</evidence>
<gene>
    <name evidence="1" type="ORF">BN2614_LOCUS1</name>
</gene>